<dbReference type="AlphaFoldDB" id="A0AAV4S8Y6"/>
<evidence type="ECO:0000313" key="2">
    <source>
        <dbReference type="Proteomes" id="UP001054945"/>
    </source>
</evidence>
<reference evidence="1 2" key="1">
    <citation type="submission" date="2021-06" db="EMBL/GenBank/DDBJ databases">
        <title>Caerostris extrusa draft genome.</title>
        <authorList>
            <person name="Kono N."/>
            <person name="Arakawa K."/>
        </authorList>
    </citation>
    <scope>NUCLEOTIDE SEQUENCE [LARGE SCALE GENOMIC DNA]</scope>
</reference>
<protein>
    <submittedName>
        <fullName evidence="1">Retrovirus-related Pol polyprotein from type-1 retrotransposable element R2</fullName>
    </submittedName>
</protein>
<dbReference type="Proteomes" id="UP001054945">
    <property type="component" value="Unassembled WGS sequence"/>
</dbReference>
<proteinExistence type="predicted"/>
<keyword evidence="2" id="KW-1185">Reference proteome</keyword>
<evidence type="ECO:0000313" key="1">
    <source>
        <dbReference type="EMBL" id="GIY29992.1"/>
    </source>
</evidence>
<dbReference type="EMBL" id="BPLR01009164">
    <property type="protein sequence ID" value="GIY29992.1"/>
    <property type="molecule type" value="Genomic_DNA"/>
</dbReference>
<gene>
    <name evidence="1" type="primary">PO21_26</name>
    <name evidence="1" type="ORF">CEXT_13801</name>
</gene>
<comment type="caution">
    <text evidence="1">The sequence shown here is derived from an EMBL/GenBank/DDBJ whole genome shotgun (WGS) entry which is preliminary data.</text>
</comment>
<organism evidence="1 2">
    <name type="scientific">Caerostris extrusa</name>
    <name type="common">Bark spider</name>
    <name type="synonym">Caerostris bankana</name>
    <dbReference type="NCBI Taxonomy" id="172846"/>
    <lineage>
        <taxon>Eukaryota</taxon>
        <taxon>Metazoa</taxon>
        <taxon>Ecdysozoa</taxon>
        <taxon>Arthropoda</taxon>
        <taxon>Chelicerata</taxon>
        <taxon>Arachnida</taxon>
        <taxon>Araneae</taxon>
        <taxon>Araneomorphae</taxon>
        <taxon>Entelegynae</taxon>
        <taxon>Araneoidea</taxon>
        <taxon>Araneidae</taxon>
        <taxon>Caerostris</taxon>
    </lineage>
</organism>
<sequence length="176" mass="20107">MPITAEESELNLIDSAFKLLLSADEVVSAEALVSLKRTVSKRLKRTITGDDLEDSLFRHYLVDIKAPFDNRVESLDLEYKKKIDKYATTVEELKNQGLQATVIPFIVGSLGSWYPLNDVFLRKFCSKSYINLFKKLCVSDTIKWSRDIYIEHLTGYRQYSEGNQILASQPADCPDM</sequence>
<name>A0AAV4S8Y6_CAEEX</name>
<accession>A0AAV4S8Y6</accession>